<reference evidence="2 3" key="1">
    <citation type="journal article" date="1998" name="J. Bacteriol.">
        <title>Cloning and physical mapping of the EcoRI fragments of the giant linear plasmid SCP1.</title>
        <authorList>
            <person name="Redenbach M."/>
            <person name="Ikeda K."/>
            <person name="Yamasaki M."/>
            <person name="Kinashi H."/>
        </authorList>
    </citation>
    <scope>NUCLEOTIDE SEQUENCE [LARGE SCALE GENOMIC DNA]</scope>
    <source>
        <strain evidence="3">ATCC BAA-471 / A3(2) / M145</strain>
    </source>
</reference>
<dbReference type="InParanoid" id="Q9AD01"/>
<dbReference type="EMBL" id="AL589148">
    <property type="protein sequence ID" value="CAC36671.1"/>
    <property type="molecule type" value="Genomic_DNA"/>
</dbReference>
<accession>Q9AD01</accession>
<evidence type="ECO:0000313" key="3">
    <source>
        <dbReference type="Proteomes" id="UP000001973"/>
    </source>
</evidence>
<reference evidence="2 3" key="3">
    <citation type="journal article" date="2008" name="Proc. Natl. Acad. Sci. U.S.A.">
        <title>2-Alkyl-4-hydroxymethylfuran-3-carboxylic acids, antibiotic production inducers discovered by Streptomyces coelicolor genome mining.</title>
        <authorList>
            <person name="Corre C."/>
            <person name="Song L."/>
            <person name="O'Rourke S."/>
            <person name="Chater K.F."/>
            <person name="Challis G.L."/>
        </authorList>
    </citation>
    <scope>NUCLEOTIDE SEQUENCE [LARGE SCALE GENOMIC DNA]</scope>
    <source>
        <strain evidence="3">ATCC BAA-471 / A3(2) / M145</strain>
    </source>
</reference>
<organism evidence="2 3">
    <name type="scientific">Streptomyces coelicolor (strain ATCC BAA-471 / A3(2) / M145)</name>
    <dbReference type="NCBI Taxonomy" id="100226"/>
    <lineage>
        <taxon>Bacteria</taxon>
        <taxon>Bacillati</taxon>
        <taxon>Actinomycetota</taxon>
        <taxon>Actinomycetes</taxon>
        <taxon>Kitasatosporales</taxon>
        <taxon>Streptomycetaceae</taxon>
        <taxon>Streptomyces</taxon>
        <taxon>Streptomyces albidoflavus group</taxon>
    </lineage>
</organism>
<evidence type="ECO:0000313" key="2">
    <source>
        <dbReference type="EMBL" id="CAC36671.1"/>
    </source>
</evidence>
<geneLocation type="plasmid" evidence="3">
    <name>SCP1</name>
</geneLocation>
<evidence type="ECO:0000256" key="1">
    <source>
        <dbReference type="SAM" id="MobiDB-lite"/>
    </source>
</evidence>
<dbReference type="OrthoDB" id="10021020at2"/>
<dbReference type="KEGG" id="sco:SCP1.150c"/>
<dbReference type="AlphaFoldDB" id="Q9AD01"/>
<dbReference type="Proteomes" id="UP000001973">
    <property type="component" value="Plasmid SCP1"/>
</dbReference>
<feature type="region of interest" description="Disordered" evidence="1">
    <location>
        <begin position="83"/>
        <end position="115"/>
    </location>
</feature>
<dbReference type="HOGENOM" id="CLU_749883_0_0_11"/>
<protein>
    <submittedName>
        <fullName evidence="2">Uncharacterized protein</fullName>
    </submittedName>
</protein>
<reference evidence="2 3" key="4">
    <citation type="journal article" date="2009" name="Mol. Microbiol.">
        <title>Extracellular signalling, translational control, two repressors and an activator all contribute to the regulation of methylenomycin production in Streptomyces coelicolor.</title>
        <authorList>
            <person name="O'Rourke S."/>
            <person name="Wietzorrek A."/>
            <person name="Fowler K."/>
            <person name="Corre C."/>
            <person name="Challis G.L."/>
            <person name="Chater K.F."/>
        </authorList>
    </citation>
    <scope>NUCLEOTIDE SEQUENCE [LARGE SCALE GENOMIC DNA]</scope>
    <source>
        <strain evidence="3">ATCC BAA-471 / A3(2) / M145</strain>
    </source>
</reference>
<proteinExistence type="predicted"/>
<feature type="region of interest" description="Disordered" evidence="1">
    <location>
        <begin position="1"/>
        <end position="22"/>
    </location>
</feature>
<dbReference type="STRING" id="100226.gene:17765655"/>
<sequence>MTTGTGPEPDREAARQHSVHITSAFGSGKTQALMLAIWQMLDEEDTANDDDVDVFLTDSELDSVVGAVKSRSVDPLPAEIENLSDSSRFLQEAPTKKDESAPVPRKERKPHIENSPVVRRKHDRKLMTMPDFEAIRYVEKSMRRDGVVEDLGLYSRYLRDRYARAVRLTLAEFYEHYGADREHAAAYAGLEESWARFYENALERWAPYRRARECLDEYFAYELPSDWWTPACSDFRWRTVESVHRGSEQRPFKRRSPQDELPDYLVALVVTGTVSRDQDQEHMPVWLTCSENSVTPSASPAGWTGGRWHMVISVSPGCDLTEARRLAVRPVVLRLPAHVKPDRPGSEAVRTHWEESWRPHVFKLLEGKI</sequence>
<gene>
    <name evidence="2" type="ordered locus">SCP1.150c</name>
</gene>
<dbReference type="RefSeq" id="WP_011039449.1">
    <property type="nucleotide sequence ID" value="NC_003903.1"/>
</dbReference>
<keyword evidence="3" id="KW-1185">Reference proteome</keyword>
<reference evidence="3" key="2">
    <citation type="journal article" date="2002" name="Nature">
        <title>Complete genome sequence of the model actinomycete Streptomyces coelicolor A3(2).</title>
        <authorList>
            <person name="Bentley S.D."/>
            <person name="Chater K.F."/>
            <person name="Cerdeno-Tarraga A.M."/>
            <person name="Challis G.L."/>
            <person name="Thomson N.R."/>
            <person name="James K.D."/>
            <person name="Harris D.E."/>
            <person name="Quail M.A."/>
            <person name="Kieser H."/>
            <person name="Harper D."/>
            <person name="Bateman A."/>
            <person name="Brown S."/>
            <person name="Chandra G."/>
            <person name="Chen C.W."/>
            <person name="Collins M."/>
            <person name="Cronin A."/>
            <person name="Fraser A."/>
            <person name="Goble A."/>
            <person name="Hidalgo J."/>
            <person name="Hornsby T."/>
            <person name="Howarth S."/>
            <person name="Huang C.H."/>
            <person name="Kieser T."/>
            <person name="Larke L."/>
            <person name="Murphy L."/>
            <person name="Oliver K."/>
            <person name="O'Neil S."/>
            <person name="Rabbinowitsch E."/>
            <person name="Rajandream M.A."/>
            <person name="Rutherford K."/>
            <person name="Rutter S."/>
            <person name="Seeger K."/>
            <person name="Saunders D."/>
            <person name="Sharp S."/>
            <person name="Squares R."/>
            <person name="Squares S."/>
            <person name="Taylor K."/>
            <person name="Warren T."/>
            <person name="Wietzorrek A."/>
            <person name="Woodward J."/>
            <person name="Barrell B.G."/>
            <person name="Parkhill J."/>
            <person name="Hopwood D.A."/>
        </authorList>
    </citation>
    <scope>NUCLEOTIDE SEQUENCE [LARGE SCALE GENOMIC DNA]</scope>
    <source>
        <strain evidence="3">ATCC BAA-471 / A3(2) / M145</strain>
    </source>
</reference>
<name>Q9AD01_STRCO</name>